<evidence type="ECO:0000313" key="2">
    <source>
        <dbReference type="EMBL" id="EUA07147.1"/>
    </source>
</evidence>
<feature type="region of interest" description="Disordered" evidence="1">
    <location>
        <begin position="11"/>
        <end position="32"/>
    </location>
</feature>
<name>X7YIW9_MYCXE</name>
<gene>
    <name evidence="2" type="ORF">I553_0225</name>
</gene>
<organism evidence="2">
    <name type="scientific">Mycobacterium xenopi 4042</name>
    <dbReference type="NCBI Taxonomy" id="1299334"/>
    <lineage>
        <taxon>Bacteria</taxon>
        <taxon>Bacillati</taxon>
        <taxon>Actinomycetota</taxon>
        <taxon>Actinomycetes</taxon>
        <taxon>Mycobacteriales</taxon>
        <taxon>Mycobacteriaceae</taxon>
        <taxon>Mycobacterium</taxon>
    </lineage>
</organism>
<proteinExistence type="predicted"/>
<accession>X7YIW9</accession>
<protein>
    <submittedName>
        <fullName evidence="2">Uncharacterized protein</fullName>
    </submittedName>
</protein>
<dbReference type="EMBL" id="JAOB01000093">
    <property type="protein sequence ID" value="EUA07147.1"/>
    <property type="molecule type" value="Genomic_DNA"/>
</dbReference>
<comment type="caution">
    <text evidence="2">The sequence shown here is derived from an EMBL/GenBank/DDBJ whole genome shotgun (WGS) entry which is preliminary data.</text>
</comment>
<evidence type="ECO:0000256" key="1">
    <source>
        <dbReference type="SAM" id="MobiDB-lite"/>
    </source>
</evidence>
<reference evidence="2" key="1">
    <citation type="submission" date="2014-01" db="EMBL/GenBank/DDBJ databases">
        <authorList>
            <person name="Brown-Elliot B."/>
            <person name="Wallace R."/>
            <person name="Lenaerts A."/>
            <person name="Ordway D."/>
            <person name="DeGroote M.A."/>
            <person name="Parker T."/>
            <person name="Sizemore C."/>
            <person name="Tallon L.J."/>
            <person name="Sadzewicz L.K."/>
            <person name="Sengamalay N."/>
            <person name="Fraser C.M."/>
            <person name="Hine E."/>
            <person name="Shefchek K.A."/>
            <person name="Das S.P."/>
            <person name="Tettelin H."/>
        </authorList>
    </citation>
    <scope>NUCLEOTIDE SEQUENCE [LARGE SCALE GENOMIC DNA]</scope>
    <source>
        <strain evidence="2">4042</strain>
    </source>
</reference>
<dbReference type="AlphaFoldDB" id="X7YIW9"/>
<sequence length="91" mass="9317">MLLKLLAALPTASAKIDNPTSPRQPPMPQVPRRGIGAARRALPTPSICPTSPSSSANLFRRASAAPPSACAQPAIASGFTRSGSPESTPQN</sequence>